<dbReference type="Gene3D" id="3.40.1190.10">
    <property type="entry name" value="Mur-like, catalytic domain"/>
    <property type="match status" value="1"/>
</dbReference>
<dbReference type="SUPFAM" id="SSF48208">
    <property type="entry name" value="Six-hairpin glycosidases"/>
    <property type="match status" value="1"/>
</dbReference>
<dbReference type="EMBL" id="CP092418">
    <property type="protein sequence ID" value="USD22746.1"/>
    <property type="molecule type" value="Genomic_DNA"/>
</dbReference>
<dbReference type="RefSeq" id="WP_252085100.1">
    <property type="nucleotide sequence ID" value="NZ_CP092418.1"/>
</dbReference>
<evidence type="ECO:0000313" key="3">
    <source>
        <dbReference type="EMBL" id="USD22746.1"/>
    </source>
</evidence>
<keyword evidence="4" id="KW-1185">Reference proteome</keyword>
<evidence type="ECO:0000259" key="2">
    <source>
        <dbReference type="SMART" id="SM00854"/>
    </source>
</evidence>
<gene>
    <name evidence="3" type="ORF">MJO52_06315</name>
</gene>
<dbReference type="InterPro" id="IPR019079">
    <property type="entry name" value="Capsule_synth_CapA"/>
</dbReference>
<dbReference type="Proteomes" id="UP001055658">
    <property type="component" value="Chromosome"/>
</dbReference>
<accession>A0ABY4VH80</accession>
<feature type="domain" description="Capsule synthesis protein CapA" evidence="2">
    <location>
        <begin position="581"/>
        <end position="828"/>
    </location>
</feature>
<dbReference type="InterPro" id="IPR052169">
    <property type="entry name" value="CW_Biosynth-Accessory"/>
</dbReference>
<name>A0ABY4VH80_9GAMM</name>
<dbReference type="InterPro" id="IPR013221">
    <property type="entry name" value="Mur_ligase_cen"/>
</dbReference>
<dbReference type="Pfam" id="PF09587">
    <property type="entry name" value="PGA_cap"/>
    <property type="match status" value="1"/>
</dbReference>
<dbReference type="InterPro" id="IPR036565">
    <property type="entry name" value="Mur-like_cat_sf"/>
</dbReference>
<reference evidence="3" key="1">
    <citation type="submission" date="2022-02" db="EMBL/GenBank/DDBJ databases">
        <title>Coral-associated bacteria.</title>
        <authorList>
            <person name="Tang K."/>
            <person name="Wang X."/>
        </authorList>
    </citation>
    <scope>NUCLEOTIDE SEQUENCE</scope>
    <source>
        <strain evidence="3">SCSIO 43006</strain>
    </source>
</reference>
<dbReference type="SUPFAM" id="SSF56300">
    <property type="entry name" value="Metallo-dependent phosphatases"/>
    <property type="match status" value="1"/>
</dbReference>
<proteinExistence type="inferred from homology"/>
<dbReference type="SUPFAM" id="SSF53623">
    <property type="entry name" value="MurD-like peptide ligases, catalytic domain"/>
    <property type="match status" value="1"/>
</dbReference>
<dbReference type="SMART" id="SM00854">
    <property type="entry name" value="PGA_cap"/>
    <property type="match status" value="1"/>
</dbReference>
<evidence type="ECO:0000256" key="1">
    <source>
        <dbReference type="ARBA" id="ARBA00005662"/>
    </source>
</evidence>
<sequence>MSLSSMLRRARPMVERALRDLSPPYTLFFSISDAKQRAQVRHTHAKDFPSAWQTLTEITHRAAKSSKIEPCWLRVDWVTRRSTMTLAGLHELLQDTKRSYFRYGLALDVDCKFAFLEQELNGNAMLHGGDKIEHGFLNEKNFTSYFKKRFNQQEDLDFSDERSIVLLTTAGLFCEKELEPLCLYESGLNTGRRVIEELDSQNVTKIIESSSHYLAGQVKPSGHFHYGWHACFDQEIINDKNLCHASSICAMVEAWEVTKEYSLLEAIEEALKYLTSKLIQITFPNTSEVAAFWVEQHSEIDLASNAASLLALVKYSEALQCRTYADLMEQLARGIEFLQNLDTGQLPLVLEFSSFTIKQQPASNNPLGKAAFALICLYSWDKNPRWLTLVEKSLDHFIATEHWRAHDHWVSHCVNLLTIYRPKEKYYQFGIRNFVSILDFVEKHITASPRLLELMVAAAKMISDLSTQEAYQYLLDQIDLEHFYRALHGRANHLLNGYFWPELAMFFKNPARVTGSFFTRHENFRVRLDEVSHCLSSLIAYRKYLLSQAPKKTGATANLYHSKIITDGQATAPSVAQDRPVIAWGGDVNLGRRQHYRTAQLGIEQVLGHVPAMNNADLSVINLECVIATSGKQGIPKGEASPCYYRARPEMLSILINAGIDIACTANNHSGDYGPAALMEQGQWLDCTGIGHSGSGRNLEEALSPVIRPAGNINVAIFSLDASQPRYAAGPTHPGCAHLPLSVPELWYDTLRPLITAARKKAQVVLVAVHWEANPKAHPCPQQVIAAHKIIEAGADGILGSGSHNLQGIELYQQRPIIHGAGDLLFDCIRESVSDSGVFRLHLSTSGIEQITFAPVEAGFGYSKQLYGEAAKAHCKRFSQICLSLGTQLHLCEDGTANLKLTPPSRLARKLSISRKTTYRQEKILAKRPINPQWQVPSIPVDAQIPPKKIGPLVLLGIKLTPRELISRQMLWVESFWKIESKLSENFRLDFRAIPTLQSSMPCWGTSMDHDPCDWQLPTSHWEPNTIYRDFFGLRAPASRDLSDAELHLYVGLISNKTKIKPIPIPGVMSKLSLTPQREYQKSKIPVYRTKFPDIIYDHLPGQTWNAEQLSAISGGTWLEPPPKDKEWFVSSVVSDSGLIEASSKPVLFVAHTNLDRSYHAPIPKVSAKFWDSHKKLPSFADRIAGAIVSRPIPGLPKGLPVLKVDDPLKTIIELGFAARERFDGEVIAITGTSERLPIRNMITHTLGPKDKVLTNSGADNSCIAAPCVLASLNKDHEAAIIEVTQSALSMKPGPITHRIKPTISLITEIDLPSTNQTATSVADMAKLCSRIFEGLTGPAIAIVGEHLQCFDYIFKKAKKHARRVILFGESTNAEVRINKTCANDNDDSVSLQLPNRELEISLPNSSNEVLYRIAAVISIIYAMNGNIEEAVSKLQKINLNAKPKQQATISPPQYIYWI</sequence>
<comment type="similarity">
    <text evidence="1">Belongs to the CapA family.</text>
</comment>
<dbReference type="Pfam" id="PF08245">
    <property type="entry name" value="Mur_ligase_M"/>
    <property type="match status" value="1"/>
</dbReference>
<dbReference type="InterPro" id="IPR008928">
    <property type="entry name" value="6-hairpin_glycosidase_sf"/>
</dbReference>
<dbReference type="Gene3D" id="3.60.21.10">
    <property type="match status" value="1"/>
</dbReference>
<dbReference type="InterPro" id="IPR029052">
    <property type="entry name" value="Metallo-depent_PP-like"/>
</dbReference>
<organism evidence="3 4">
    <name type="scientific">Microbulbifer variabilis</name>
    <dbReference type="NCBI Taxonomy" id="266805"/>
    <lineage>
        <taxon>Bacteria</taxon>
        <taxon>Pseudomonadati</taxon>
        <taxon>Pseudomonadota</taxon>
        <taxon>Gammaproteobacteria</taxon>
        <taxon>Cellvibrionales</taxon>
        <taxon>Microbulbiferaceae</taxon>
        <taxon>Microbulbifer</taxon>
    </lineage>
</organism>
<dbReference type="PANTHER" id="PTHR33393">
    <property type="entry name" value="POLYGLUTAMINE SYNTHESIS ACCESSORY PROTEIN RV0574C-RELATED"/>
    <property type="match status" value="1"/>
</dbReference>
<evidence type="ECO:0000313" key="4">
    <source>
        <dbReference type="Proteomes" id="UP001055658"/>
    </source>
</evidence>
<protein>
    <submittedName>
        <fullName evidence="3">CapA family protein</fullName>
    </submittedName>
</protein>
<dbReference type="CDD" id="cd07381">
    <property type="entry name" value="MPP_CapA"/>
    <property type="match status" value="1"/>
</dbReference>
<dbReference type="PANTHER" id="PTHR33393:SF13">
    <property type="entry name" value="PGA BIOSYNTHESIS PROTEIN CAPA"/>
    <property type="match status" value="1"/>
</dbReference>